<dbReference type="GeneID" id="302998377"/>
<dbReference type="InterPro" id="IPR003607">
    <property type="entry name" value="HD/PDEase_dom"/>
</dbReference>
<evidence type="ECO:0000256" key="4">
    <source>
        <dbReference type="ARBA" id="ARBA00022695"/>
    </source>
</evidence>
<dbReference type="PANTHER" id="PTHR46173">
    <property type="entry name" value="CCA TRNA NUCLEOTIDYLTRANSFERASE 1, MITOCHONDRIAL"/>
    <property type="match status" value="1"/>
</dbReference>
<dbReference type="GO" id="GO:0016779">
    <property type="term" value="F:nucleotidyltransferase activity"/>
    <property type="evidence" value="ECO:0007669"/>
    <property type="project" value="UniProtKB-KW"/>
</dbReference>
<dbReference type="CDD" id="cd05398">
    <property type="entry name" value="NT_ClassII-CCAase"/>
    <property type="match status" value="1"/>
</dbReference>
<feature type="domain" description="Poly A polymerase head" evidence="10">
    <location>
        <begin position="28"/>
        <end position="148"/>
    </location>
</feature>
<dbReference type="InterPro" id="IPR032810">
    <property type="entry name" value="CCA-adding_enz_C"/>
</dbReference>
<organism evidence="13 14">
    <name type="scientific">Treponema succinifaciens (strain ATCC 33096 / DSM 2489 / 6091)</name>
    <dbReference type="NCBI Taxonomy" id="869209"/>
    <lineage>
        <taxon>Bacteria</taxon>
        <taxon>Pseudomonadati</taxon>
        <taxon>Spirochaetota</taxon>
        <taxon>Spirochaetia</taxon>
        <taxon>Spirochaetales</taxon>
        <taxon>Treponemataceae</taxon>
        <taxon>Treponema</taxon>
    </lineage>
</organism>
<dbReference type="GO" id="GO:0008033">
    <property type="term" value="P:tRNA processing"/>
    <property type="evidence" value="ECO:0007669"/>
    <property type="project" value="UniProtKB-KW"/>
</dbReference>
<dbReference type="HOGENOM" id="CLU_015961_3_1_12"/>
<dbReference type="Pfam" id="PF01743">
    <property type="entry name" value="PolyA_pol"/>
    <property type="match status" value="1"/>
</dbReference>
<evidence type="ECO:0000259" key="12">
    <source>
        <dbReference type="Pfam" id="PF13735"/>
    </source>
</evidence>
<evidence type="ECO:0000256" key="2">
    <source>
        <dbReference type="ARBA" id="ARBA00022679"/>
    </source>
</evidence>
<dbReference type="CDD" id="cd00077">
    <property type="entry name" value="HDc"/>
    <property type="match status" value="1"/>
</dbReference>
<dbReference type="GO" id="GO:0000166">
    <property type="term" value="F:nucleotide binding"/>
    <property type="evidence" value="ECO:0007669"/>
    <property type="project" value="UniProtKB-KW"/>
</dbReference>
<dbReference type="NCBIfam" id="TIGR00277">
    <property type="entry name" value="HDIG"/>
    <property type="match status" value="1"/>
</dbReference>
<dbReference type="eggNOG" id="COG0617">
    <property type="taxonomic scope" value="Bacteria"/>
</dbReference>
<dbReference type="InterPro" id="IPR032828">
    <property type="entry name" value="PolyA_RNA-bd"/>
</dbReference>
<dbReference type="Gene3D" id="1.10.246.80">
    <property type="match status" value="1"/>
</dbReference>
<dbReference type="InterPro" id="IPR043519">
    <property type="entry name" value="NT_sf"/>
</dbReference>
<dbReference type="Pfam" id="PF12627">
    <property type="entry name" value="PolyA_pol_RNAbd"/>
    <property type="match status" value="1"/>
</dbReference>
<evidence type="ECO:0000256" key="3">
    <source>
        <dbReference type="ARBA" id="ARBA00022694"/>
    </source>
</evidence>
<sequence>MFSSKSVKIPEKLIKVSKIFSDNGFKSYLVGGAVRDMLMGKTCHDYDIATNATPEQVMKIFRNVVPTGIAHGTVTIHIFGLELETTTFRTETDYSDGRHPDKVKYAETIEEDLSRRDFTMNAIAAELSTGKITDPFDGQKDIQRKIIRTVGDPFERFSEDGLRPVRAIRFSGQLGFEIEEKTFDAISQEKILKKVEGISTERFRDEFCKILKTEKPSVGLKLLEQTGMLKIFIPQFSVCRNCLQQDERGFHEFDVADHILYACDGCPKENLTVRLAAFYHDIGKPESKTIEIVNGKERIHFHGHEQISAEKAKASMASLKFSNDEIRKVSHLVKEHMFHYESSWTDSAVRRFIIRVGAENLDNLFLLRLADIYGMHRVPLQQNSPSWNLLVELKKRIEKLMAENSALSLKDLKVNGKDLMSEGIPSGKIMGKILNELFETVTDSPEMNDKEKLIGLAKKLFSEKYSV</sequence>
<dbReference type="InterPro" id="IPR002646">
    <property type="entry name" value="PolA_pol_head_dom"/>
</dbReference>
<dbReference type="SUPFAM" id="SSF81891">
    <property type="entry name" value="Poly A polymerase C-terminal region-like"/>
    <property type="match status" value="1"/>
</dbReference>
<dbReference type="GO" id="GO:0000049">
    <property type="term" value="F:tRNA binding"/>
    <property type="evidence" value="ECO:0007669"/>
    <property type="project" value="TreeGrafter"/>
</dbReference>
<accession>F2NYA3</accession>
<evidence type="ECO:0000256" key="9">
    <source>
        <dbReference type="RuleBase" id="RU003953"/>
    </source>
</evidence>
<name>F2NYA3_TRES6</name>
<proteinExistence type="inferred from homology"/>
<evidence type="ECO:0000313" key="14">
    <source>
        <dbReference type="Proteomes" id="UP000006852"/>
    </source>
</evidence>
<dbReference type="OrthoDB" id="9805698at2"/>
<evidence type="ECO:0000259" key="11">
    <source>
        <dbReference type="Pfam" id="PF12627"/>
    </source>
</evidence>
<comment type="cofactor">
    <cofactor evidence="1">
        <name>Mg(2+)</name>
        <dbReference type="ChEBI" id="CHEBI:18420"/>
    </cofactor>
</comment>
<dbReference type="RefSeq" id="WP_013701411.1">
    <property type="nucleotide sequence ID" value="NC_015385.1"/>
</dbReference>
<dbReference type="Gene3D" id="3.30.460.10">
    <property type="entry name" value="Beta Polymerase, domain 2"/>
    <property type="match status" value="1"/>
</dbReference>
<keyword evidence="8 9" id="KW-0694">RNA-binding</keyword>
<keyword evidence="2 9" id="KW-0808">Transferase</keyword>
<dbReference type="InterPro" id="IPR050264">
    <property type="entry name" value="Bact_CCA-adding_enz_type3_sf"/>
</dbReference>
<evidence type="ECO:0000256" key="8">
    <source>
        <dbReference type="ARBA" id="ARBA00022884"/>
    </source>
</evidence>
<dbReference type="AlphaFoldDB" id="F2NYA3"/>
<dbReference type="PANTHER" id="PTHR46173:SF1">
    <property type="entry name" value="CCA TRNA NUCLEOTIDYLTRANSFERASE 1, MITOCHONDRIAL"/>
    <property type="match status" value="1"/>
</dbReference>
<dbReference type="Gene3D" id="1.10.3090.10">
    <property type="entry name" value="cca-adding enzyme, domain 2"/>
    <property type="match status" value="1"/>
</dbReference>
<evidence type="ECO:0000256" key="1">
    <source>
        <dbReference type="ARBA" id="ARBA00001946"/>
    </source>
</evidence>
<gene>
    <name evidence="13" type="ordered locus">Tresu_1216</name>
</gene>
<reference evidence="13 14" key="1">
    <citation type="journal article" date="2011" name="Stand. Genomic Sci.">
        <title>Complete genome sequence of Treponema succinifaciens type strain (6091).</title>
        <authorList>
            <person name="Han C."/>
            <person name="Gronow S."/>
            <person name="Teshima H."/>
            <person name="Lapidus A."/>
            <person name="Nolan M."/>
            <person name="Lucas S."/>
            <person name="Hammon N."/>
            <person name="Deshpande S."/>
            <person name="Cheng J.F."/>
            <person name="Zeytun A."/>
            <person name="Tapia R."/>
            <person name="Goodwin L."/>
            <person name="Pitluck S."/>
            <person name="Liolios K."/>
            <person name="Pagani I."/>
            <person name="Ivanova N."/>
            <person name="Mavromatis K."/>
            <person name="Mikhailova N."/>
            <person name="Huntemann M."/>
            <person name="Pati A."/>
            <person name="Chen A."/>
            <person name="Palaniappan K."/>
            <person name="Land M."/>
            <person name="Hauser L."/>
            <person name="Brambilla E.M."/>
            <person name="Rohde M."/>
            <person name="Goker M."/>
            <person name="Woyke T."/>
            <person name="Bristow J."/>
            <person name="Eisen J.A."/>
            <person name="Markowitz V."/>
            <person name="Hugenholtz P."/>
            <person name="Kyrpides N.C."/>
            <person name="Klenk H.P."/>
            <person name="Detter J.C."/>
        </authorList>
    </citation>
    <scope>NUCLEOTIDE SEQUENCE [LARGE SCALE GENOMIC DNA]</scope>
    <source>
        <strain evidence="14">ATCC 33096 / DSM 2489 / 6091</strain>
    </source>
</reference>
<dbReference type="STRING" id="869209.Tresu_1216"/>
<dbReference type="InterPro" id="IPR006675">
    <property type="entry name" value="HDIG_dom"/>
</dbReference>
<evidence type="ECO:0000313" key="13">
    <source>
        <dbReference type="EMBL" id="AEB14124.1"/>
    </source>
</evidence>
<evidence type="ECO:0000256" key="7">
    <source>
        <dbReference type="ARBA" id="ARBA00022842"/>
    </source>
</evidence>
<dbReference type="EMBL" id="CP002631">
    <property type="protein sequence ID" value="AEB14124.1"/>
    <property type="molecule type" value="Genomic_DNA"/>
</dbReference>
<evidence type="ECO:0000259" key="10">
    <source>
        <dbReference type="Pfam" id="PF01743"/>
    </source>
</evidence>
<dbReference type="SUPFAM" id="SSF81301">
    <property type="entry name" value="Nucleotidyltransferase"/>
    <property type="match status" value="1"/>
</dbReference>
<keyword evidence="7" id="KW-0460">Magnesium</keyword>
<evidence type="ECO:0000256" key="6">
    <source>
        <dbReference type="ARBA" id="ARBA00022741"/>
    </source>
</evidence>
<evidence type="ECO:0000256" key="5">
    <source>
        <dbReference type="ARBA" id="ARBA00022723"/>
    </source>
</evidence>
<keyword evidence="6" id="KW-0547">Nucleotide-binding</keyword>
<protein>
    <submittedName>
        <fullName evidence="13">Polynucleotide adenylyltransferase/metal dependent phosphohydrolase</fullName>
    </submittedName>
</protein>
<reference evidence="14" key="2">
    <citation type="submission" date="2011-04" db="EMBL/GenBank/DDBJ databases">
        <title>The complete genome of chromosome of Treponema succinifaciens DSM 2489.</title>
        <authorList>
            <person name="Lucas S."/>
            <person name="Copeland A."/>
            <person name="Lapidus A."/>
            <person name="Bruce D."/>
            <person name="Goodwin L."/>
            <person name="Pitluck S."/>
            <person name="Peters L."/>
            <person name="Kyrpides N."/>
            <person name="Mavromatis K."/>
            <person name="Ivanova N."/>
            <person name="Ovchinnikova G."/>
            <person name="Teshima H."/>
            <person name="Detter J.C."/>
            <person name="Tapia R."/>
            <person name="Han C."/>
            <person name="Land M."/>
            <person name="Hauser L."/>
            <person name="Markowitz V."/>
            <person name="Cheng J.-F."/>
            <person name="Hugenholtz P."/>
            <person name="Woyke T."/>
            <person name="Wu D."/>
            <person name="Gronow S."/>
            <person name="Wellnitz S."/>
            <person name="Brambilla E."/>
            <person name="Klenk H.-P."/>
            <person name="Eisen J.A."/>
        </authorList>
    </citation>
    <scope>NUCLEOTIDE SEQUENCE [LARGE SCALE GENOMIC DNA]</scope>
    <source>
        <strain evidence="14">ATCC 33096 / DSM 2489 / 6091</strain>
    </source>
</reference>
<keyword evidence="14" id="KW-1185">Reference proteome</keyword>
<feature type="domain" description="tRNA nucleotidyltransferase/poly(A) polymerase RNA and SrmB- binding" evidence="11">
    <location>
        <begin position="175"/>
        <end position="236"/>
    </location>
</feature>
<dbReference type="Pfam" id="PF13735">
    <property type="entry name" value="tRNA_NucTran2_2"/>
    <property type="match status" value="1"/>
</dbReference>
<keyword evidence="4 13" id="KW-0548">Nucleotidyltransferase</keyword>
<comment type="similarity">
    <text evidence="9">Belongs to the tRNA nucleotidyltransferase/poly(A) polymerase family.</text>
</comment>
<keyword evidence="3" id="KW-0819">tRNA processing</keyword>
<feature type="domain" description="CCA-adding enzyme C-terminal" evidence="12">
    <location>
        <begin position="307"/>
        <end position="454"/>
    </location>
</feature>
<keyword evidence="5" id="KW-0479">Metal-binding</keyword>
<dbReference type="Proteomes" id="UP000006852">
    <property type="component" value="Chromosome"/>
</dbReference>
<dbReference type="KEGG" id="tsu:Tresu_1216"/>
<dbReference type="GO" id="GO:0046872">
    <property type="term" value="F:metal ion binding"/>
    <property type="evidence" value="ECO:0007669"/>
    <property type="project" value="UniProtKB-KW"/>
</dbReference>